<comment type="caution">
    <text evidence="2">The sequence shown here is derived from an EMBL/GenBank/DDBJ whole genome shotgun (WGS) entry which is preliminary data.</text>
</comment>
<evidence type="ECO:0000256" key="1">
    <source>
        <dbReference type="SAM" id="Phobius"/>
    </source>
</evidence>
<reference evidence="2 3" key="1">
    <citation type="submission" date="2023-07" db="EMBL/GenBank/DDBJ databases">
        <title>Sequencing the genomes of 1000 actinobacteria strains.</title>
        <authorList>
            <person name="Klenk H.-P."/>
        </authorList>
    </citation>
    <scope>NUCLEOTIDE SEQUENCE [LARGE SCALE GENOMIC DNA]</scope>
    <source>
        <strain evidence="2 3">DSM 44388</strain>
    </source>
</reference>
<sequence length="86" mass="8923">MNSGPFRFPPGTLIGHTEMVVRGRIDRARARVIQGPADLGASVVEWVIISAVLVALAAAVGTALYNKIMAKANTINLDTPVGGGNP</sequence>
<keyword evidence="1" id="KW-0472">Membrane</keyword>
<name>A0ABT9P4U0_9ACTN</name>
<evidence type="ECO:0000313" key="3">
    <source>
        <dbReference type="Proteomes" id="UP001235712"/>
    </source>
</evidence>
<keyword evidence="1" id="KW-0812">Transmembrane</keyword>
<evidence type="ECO:0008006" key="4">
    <source>
        <dbReference type="Google" id="ProtNLM"/>
    </source>
</evidence>
<gene>
    <name evidence="2" type="ORF">J2S57_003446</name>
</gene>
<proteinExistence type="predicted"/>
<dbReference type="Proteomes" id="UP001235712">
    <property type="component" value="Unassembled WGS sequence"/>
</dbReference>
<organism evidence="2 3">
    <name type="scientific">Kineosporia succinea</name>
    <dbReference type="NCBI Taxonomy" id="84632"/>
    <lineage>
        <taxon>Bacteria</taxon>
        <taxon>Bacillati</taxon>
        <taxon>Actinomycetota</taxon>
        <taxon>Actinomycetes</taxon>
        <taxon>Kineosporiales</taxon>
        <taxon>Kineosporiaceae</taxon>
        <taxon>Kineosporia</taxon>
    </lineage>
</organism>
<dbReference type="RefSeq" id="WP_307244074.1">
    <property type="nucleotide sequence ID" value="NZ_JAUSQZ010000001.1"/>
</dbReference>
<keyword evidence="1" id="KW-1133">Transmembrane helix</keyword>
<keyword evidence="3" id="KW-1185">Reference proteome</keyword>
<protein>
    <recommendedName>
        <fullName evidence="4">Flp pilus assembly pilin Flp</fullName>
    </recommendedName>
</protein>
<feature type="transmembrane region" description="Helical" evidence="1">
    <location>
        <begin position="46"/>
        <end position="65"/>
    </location>
</feature>
<dbReference type="EMBL" id="JAUSQZ010000001">
    <property type="protein sequence ID" value="MDP9827697.1"/>
    <property type="molecule type" value="Genomic_DNA"/>
</dbReference>
<accession>A0ABT9P4U0</accession>
<evidence type="ECO:0000313" key="2">
    <source>
        <dbReference type="EMBL" id="MDP9827697.1"/>
    </source>
</evidence>